<name>A0A9X9Q4B7_GULGU</name>
<gene>
    <name evidence="2" type="ORF">BN2614_LOCUS1</name>
</gene>
<reference evidence="2 3" key="1">
    <citation type="submission" date="2018-10" db="EMBL/GenBank/DDBJ databases">
        <authorList>
            <person name="Ekblom R."/>
            <person name="Jareborg N."/>
        </authorList>
    </citation>
    <scope>NUCLEOTIDE SEQUENCE [LARGE SCALE GENOMIC DNA]</scope>
    <source>
        <tissue evidence="2">Muscle</tissue>
    </source>
</reference>
<protein>
    <submittedName>
        <fullName evidence="2">Uncharacterized protein</fullName>
    </submittedName>
</protein>
<evidence type="ECO:0000256" key="1">
    <source>
        <dbReference type="SAM" id="MobiDB-lite"/>
    </source>
</evidence>
<dbReference type="EMBL" id="CYRY02032733">
    <property type="protein sequence ID" value="VCX10219.1"/>
    <property type="molecule type" value="Genomic_DNA"/>
</dbReference>
<accession>A0A9X9Q4B7</accession>
<evidence type="ECO:0000313" key="3">
    <source>
        <dbReference type="Proteomes" id="UP000269945"/>
    </source>
</evidence>
<organism evidence="2 3">
    <name type="scientific">Gulo gulo</name>
    <name type="common">Wolverine</name>
    <name type="synonym">Gluton</name>
    <dbReference type="NCBI Taxonomy" id="48420"/>
    <lineage>
        <taxon>Eukaryota</taxon>
        <taxon>Metazoa</taxon>
        <taxon>Chordata</taxon>
        <taxon>Craniata</taxon>
        <taxon>Vertebrata</taxon>
        <taxon>Euteleostomi</taxon>
        <taxon>Mammalia</taxon>
        <taxon>Eutheria</taxon>
        <taxon>Laurasiatheria</taxon>
        <taxon>Carnivora</taxon>
        <taxon>Caniformia</taxon>
        <taxon>Musteloidea</taxon>
        <taxon>Mustelidae</taxon>
        <taxon>Guloninae</taxon>
        <taxon>Gulo</taxon>
    </lineage>
</organism>
<feature type="region of interest" description="Disordered" evidence="1">
    <location>
        <begin position="47"/>
        <end position="70"/>
    </location>
</feature>
<dbReference type="AlphaFoldDB" id="A0A9X9Q4B7"/>
<evidence type="ECO:0000313" key="2">
    <source>
        <dbReference type="EMBL" id="VCX10219.1"/>
    </source>
</evidence>
<dbReference type="Proteomes" id="UP000269945">
    <property type="component" value="Unassembled WGS sequence"/>
</dbReference>
<comment type="caution">
    <text evidence="2">The sequence shown here is derived from an EMBL/GenBank/DDBJ whole genome shotgun (WGS) entry which is preliminary data.</text>
</comment>
<feature type="compositionally biased region" description="Basic and acidic residues" evidence="1">
    <location>
        <begin position="53"/>
        <end position="70"/>
    </location>
</feature>
<sequence>MSHREDLQSYFLNLLLQSQSPNLKMSLQREGRYPKGKEGKLMLARLGMTPLNRDAKTDQTQKADGIRDAK</sequence>
<keyword evidence="3" id="KW-1185">Reference proteome</keyword>
<proteinExistence type="predicted"/>